<evidence type="ECO:0000313" key="3">
    <source>
        <dbReference type="Proteomes" id="UP000237925"/>
    </source>
</evidence>
<reference evidence="2 3" key="1">
    <citation type="submission" date="2018-03" db="EMBL/GenBank/DDBJ databases">
        <title>Genome sequencing of Melaminivora sp.</title>
        <authorList>
            <person name="Kim S.-J."/>
            <person name="Heo J."/>
            <person name="Ahn J.-H."/>
            <person name="Kwon S.-W."/>
        </authorList>
    </citation>
    <scope>NUCLEOTIDE SEQUENCE [LARGE SCALE GENOMIC DNA]</scope>
    <source>
        <strain evidence="2 3">SC2-9</strain>
    </source>
</reference>
<dbReference type="OrthoDB" id="8905164at2"/>
<dbReference type="EMBL" id="CP027667">
    <property type="protein sequence ID" value="AVO48537.1"/>
    <property type="molecule type" value="Genomic_DNA"/>
</dbReference>
<dbReference type="Proteomes" id="UP000237925">
    <property type="component" value="Chromosome"/>
</dbReference>
<dbReference type="InterPro" id="IPR027417">
    <property type="entry name" value="P-loop_NTPase"/>
</dbReference>
<gene>
    <name evidence="2" type="ORF">C6568_04095</name>
</gene>
<evidence type="ECO:0000313" key="2">
    <source>
        <dbReference type="EMBL" id="AVO48537.1"/>
    </source>
</evidence>
<dbReference type="SUPFAM" id="SSF52540">
    <property type="entry name" value="P-loop containing nucleoside triphosphate hydrolases"/>
    <property type="match status" value="1"/>
</dbReference>
<protein>
    <submittedName>
        <fullName evidence="2">AAA family ATPase</fullName>
    </submittedName>
</protein>
<sequence length="400" mass="42546">MSRVAQAFEQAEPVERTALRHIVLASGADLQPTPVCWLWPGWLALGKLHILAGAPGQGKTTIALGMAATVTIGGRWPDGNRCDKGSILVWSGEDDPADTLLPRLLAAGADRTRCHFIEGTRGEDGALLPFDPATDLHLLRQAIERIGDVRLLVVDPVVSAVTGDSHKNTEVRRAMQPLVDLASACQCAVLGITHFAKGGQGSDPAQRVVGSVAFTAVARVVLVAAKVKGEEGEDTRILARSKSNIGPDGGGFEYHLEQCEPLPEIQASRIAWGKSVEGTARELLTDPEDDQGDDSADAAELLEAELDALLWTPADVATKPLKAAGFSKKQIWQASKKLNVVRKKGGMKEGWLWRLPASAEGSATRQNHEDSAEGSQDSYFGNGESSESSGVLESSAQEVL</sequence>
<dbReference type="Gene3D" id="3.40.50.300">
    <property type="entry name" value="P-loop containing nucleotide triphosphate hydrolases"/>
    <property type="match status" value="1"/>
</dbReference>
<evidence type="ECO:0000256" key="1">
    <source>
        <dbReference type="SAM" id="MobiDB-lite"/>
    </source>
</evidence>
<dbReference type="KEGG" id="mela:C6568_04095"/>
<feature type="region of interest" description="Disordered" evidence="1">
    <location>
        <begin position="355"/>
        <end position="400"/>
    </location>
</feature>
<keyword evidence="3" id="KW-1185">Reference proteome</keyword>
<name>A0A2R3QA68_9BURK</name>
<feature type="compositionally biased region" description="Low complexity" evidence="1">
    <location>
        <begin position="378"/>
        <end position="400"/>
    </location>
</feature>
<accession>A0A2R3QA68</accession>
<organism evidence="2 3">
    <name type="scientific">Melaminivora suipulveris</name>
    <dbReference type="NCBI Taxonomy" id="2109913"/>
    <lineage>
        <taxon>Bacteria</taxon>
        <taxon>Pseudomonadati</taxon>
        <taxon>Pseudomonadota</taxon>
        <taxon>Betaproteobacteria</taxon>
        <taxon>Burkholderiales</taxon>
        <taxon>Comamonadaceae</taxon>
        <taxon>Melaminivora</taxon>
    </lineage>
</organism>
<dbReference type="RefSeq" id="WP_106683017.1">
    <property type="nucleotide sequence ID" value="NZ_CP027667.1"/>
</dbReference>
<dbReference type="Pfam" id="PF13481">
    <property type="entry name" value="AAA_25"/>
    <property type="match status" value="1"/>
</dbReference>
<dbReference type="AlphaFoldDB" id="A0A2R3QA68"/>
<proteinExistence type="predicted"/>